<evidence type="ECO:0000313" key="2">
    <source>
        <dbReference type="EMBL" id="QJX80996.1"/>
    </source>
</evidence>
<feature type="compositionally biased region" description="Basic and acidic residues" evidence="1">
    <location>
        <begin position="151"/>
        <end position="160"/>
    </location>
</feature>
<organism evidence="2 3">
    <name type="scientific">Priestia megaterium</name>
    <name type="common">Bacillus megaterium</name>
    <dbReference type="NCBI Taxonomy" id="1404"/>
    <lineage>
        <taxon>Bacteria</taxon>
        <taxon>Bacillati</taxon>
        <taxon>Bacillota</taxon>
        <taxon>Bacilli</taxon>
        <taxon>Bacillales</taxon>
        <taxon>Bacillaceae</taxon>
        <taxon>Priestia</taxon>
    </lineage>
</organism>
<dbReference type="EMBL" id="CP045273">
    <property type="protein sequence ID" value="QJX80996.1"/>
    <property type="molecule type" value="Genomic_DNA"/>
</dbReference>
<protein>
    <submittedName>
        <fullName evidence="2">Uncharacterized protein</fullName>
    </submittedName>
</protein>
<evidence type="ECO:0000313" key="3">
    <source>
        <dbReference type="Proteomes" id="UP000501076"/>
    </source>
</evidence>
<accession>A0A6M6E633</accession>
<gene>
    <name evidence="2" type="ORF">FDZ14_33440</name>
</gene>
<dbReference type="Proteomes" id="UP000501076">
    <property type="component" value="Plasmid pFDU301A"/>
</dbReference>
<reference evidence="2 3" key="1">
    <citation type="submission" date="2019-10" db="EMBL/GenBank/DDBJ databases">
        <title>Complete genome sequences for adaption low water activity.</title>
        <authorList>
            <person name="Zhao L."/>
            <person name="Zhong J."/>
        </authorList>
    </citation>
    <scope>NUCLEOTIDE SEQUENCE [LARGE SCALE GENOMIC DNA]</scope>
    <source>
        <strain evidence="2 3">FDU301</strain>
        <plasmid evidence="3">pfdu301a</plasmid>
    </source>
</reference>
<dbReference type="RefSeq" id="WP_171778995.1">
    <property type="nucleotide sequence ID" value="NZ_CP045273.1"/>
</dbReference>
<proteinExistence type="predicted"/>
<feature type="region of interest" description="Disordered" evidence="1">
    <location>
        <begin position="141"/>
        <end position="175"/>
    </location>
</feature>
<dbReference type="AlphaFoldDB" id="A0A6M6E633"/>
<evidence type="ECO:0000256" key="1">
    <source>
        <dbReference type="SAM" id="MobiDB-lite"/>
    </source>
</evidence>
<name>A0A6M6E633_PRIMG</name>
<sequence length="322" mass="35984">MSALNVSTETSLSNKFIPGNLNHQKEYILGSSVLSNDEQLLKMFPSSALSESALAEEERIEKEINQVFEGLNSNCFNEIPCISEEKAQNRAQVEQVNCDLSPAAPEDCFKDVQKGMSQLTLDILINEPKETLPITNIINEKTTSDNTTDDLSTHPIEEKNPTISESINEKEPEETDKLIDNLEETKETKELSNTANLNVKEPDIVIKENSPTKQKQAKQKTTKSGALNFNSVILDGEEIENKLMAEGTVVNIDFIAECIADRSITTYNHFRICIKNKWKLKPNKTPNDLAELTSKAKGGDVFMPVQDMELLKQGLKKLLVKI</sequence>
<keyword evidence="2" id="KW-0614">Plasmid</keyword>
<geneLocation type="plasmid" evidence="3">
    <name>pfdu301a</name>
</geneLocation>